<reference evidence="4" key="1">
    <citation type="submission" date="2013-02" db="EMBL/GenBank/DDBJ databases">
        <authorList>
            <person name="Hughes D."/>
        </authorList>
    </citation>
    <scope>NUCLEOTIDE SEQUENCE</scope>
    <source>
        <strain>Durham</strain>
        <strain evidence="4">NC isolate 2 -- Noor lab</strain>
    </source>
</reference>
<feature type="signal peptide" evidence="1">
    <location>
        <begin position="1"/>
        <end position="22"/>
    </location>
</feature>
<dbReference type="EnsemblMetazoa" id="MESCA000256-RA">
    <property type="protein sequence ID" value="MESCA000256-PA"/>
    <property type="gene ID" value="MESCA000256"/>
</dbReference>
<dbReference type="GO" id="GO:0004252">
    <property type="term" value="F:serine-type endopeptidase activity"/>
    <property type="evidence" value="ECO:0007669"/>
    <property type="project" value="InterPro"/>
</dbReference>
<evidence type="ECO:0000313" key="3">
    <source>
        <dbReference type="EnsemblMetazoa" id="MESCA000256-PA"/>
    </source>
</evidence>
<feature type="domain" description="Peptidase S1" evidence="2">
    <location>
        <begin position="68"/>
        <end position="97"/>
    </location>
</feature>
<dbReference type="Proteomes" id="UP000015102">
    <property type="component" value="Unassembled WGS sequence"/>
</dbReference>
<accession>T1GAJ8</accession>
<evidence type="ECO:0000259" key="2">
    <source>
        <dbReference type="Pfam" id="PF00089"/>
    </source>
</evidence>
<evidence type="ECO:0000256" key="1">
    <source>
        <dbReference type="SAM" id="SignalP"/>
    </source>
</evidence>
<keyword evidence="4" id="KW-1185">Reference proteome</keyword>
<dbReference type="SUPFAM" id="SSF50494">
    <property type="entry name" value="Trypsin-like serine proteases"/>
    <property type="match status" value="1"/>
</dbReference>
<reference evidence="3" key="2">
    <citation type="submission" date="2015-06" db="UniProtKB">
        <authorList>
            <consortium name="EnsemblMetazoa"/>
        </authorList>
    </citation>
    <scope>IDENTIFICATION</scope>
</reference>
<evidence type="ECO:0000313" key="4">
    <source>
        <dbReference type="Proteomes" id="UP000015102"/>
    </source>
</evidence>
<feature type="chain" id="PRO_5004577214" description="Peptidase S1 domain-containing protein" evidence="1">
    <location>
        <begin position="23"/>
        <end position="100"/>
    </location>
</feature>
<dbReference type="EMBL" id="CAQQ02390923">
    <property type="status" value="NOT_ANNOTATED_CDS"/>
    <property type="molecule type" value="Genomic_DNA"/>
</dbReference>
<sequence length="100" mass="10827">MVRKGILVNSVSLLLTIIAGLGQKERAVHSLYINPTVNDLSVEHKLGNVKPVDIVSYLVSVRTKFKGTKTGAVGEHICGGTLLTPNKVLTAAHCFHQYVF</sequence>
<name>T1GAJ8_MEGSC</name>
<dbReference type="HOGENOM" id="CLU_2309179_0_0_1"/>
<dbReference type="EMBL" id="CAQQ02390924">
    <property type="status" value="NOT_ANNOTATED_CDS"/>
    <property type="molecule type" value="Genomic_DNA"/>
</dbReference>
<keyword evidence="1" id="KW-0732">Signal</keyword>
<dbReference type="Pfam" id="PF00089">
    <property type="entry name" value="Trypsin"/>
    <property type="match status" value="1"/>
</dbReference>
<dbReference type="Gene3D" id="2.40.10.10">
    <property type="entry name" value="Trypsin-like serine proteases"/>
    <property type="match status" value="1"/>
</dbReference>
<organism evidence="3 4">
    <name type="scientific">Megaselia scalaris</name>
    <name type="common">Humpbacked fly</name>
    <name type="synonym">Phora scalaris</name>
    <dbReference type="NCBI Taxonomy" id="36166"/>
    <lineage>
        <taxon>Eukaryota</taxon>
        <taxon>Metazoa</taxon>
        <taxon>Ecdysozoa</taxon>
        <taxon>Arthropoda</taxon>
        <taxon>Hexapoda</taxon>
        <taxon>Insecta</taxon>
        <taxon>Pterygota</taxon>
        <taxon>Neoptera</taxon>
        <taxon>Endopterygota</taxon>
        <taxon>Diptera</taxon>
        <taxon>Brachycera</taxon>
        <taxon>Muscomorpha</taxon>
        <taxon>Platypezoidea</taxon>
        <taxon>Phoridae</taxon>
        <taxon>Megaseliini</taxon>
        <taxon>Megaselia</taxon>
    </lineage>
</organism>
<dbReference type="InterPro" id="IPR009003">
    <property type="entry name" value="Peptidase_S1_PA"/>
</dbReference>
<dbReference type="GO" id="GO:0006508">
    <property type="term" value="P:proteolysis"/>
    <property type="evidence" value="ECO:0007669"/>
    <property type="project" value="InterPro"/>
</dbReference>
<proteinExistence type="predicted"/>
<dbReference type="InterPro" id="IPR043504">
    <property type="entry name" value="Peptidase_S1_PA_chymotrypsin"/>
</dbReference>
<protein>
    <recommendedName>
        <fullName evidence="2">Peptidase S1 domain-containing protein</fullName>
    </recommendedName>
</protein>
<dbReference type="AlphaFoldDB" id="T1GAJ8"/>
<dbReference type="InterPro" id="IPR001254">
    <property type="entry name" value="Trypsin_dom"/>
</dbReference>